<evidence type="ECO:0000313" key="2">
    <source>
        <dbReference type="EMBL" id="PJJ65359.1"/>
    </source>
</evidence>
<dbReference type="Proteomes" id="UP000230161">
    <property type="component" value="Unassembled WGS sequence"/>
</dbReference>
<dbReference type="GO" id="GO:0019239">
    <property type="term" value="F:deaminase activity"/>
    <property type="evidence" value="ECO:0007669"/>
    <property type="project" value="TreeGrafter"/>
</dbReference>
<dbReference type="AlphaFoldDB" id="A0A2M9C4E1"/>
<proteinExistence type="inferred from homology"/>
<reference evidence="2 3" key="1">
    <citation type="submission" date="2017-11" db="EMBL/GenBank/DDBJ databases">
        <title>Genomic Encyclopedia of Archaeal and Bacterial Type Strains, Phase II (KMG-II): From Individual Species to Whole Genera.</title>
        <authorList>
            <person name="Goeker M."/>
        </authorList>
    </citation>
    <scope>NUCLEOTIDE SEQUENCE [LARGE SCALE GENOMIC DNA]</scope>
    <source>
        <strain evidence="2 3">DSM 25625</strain>
    </source>
</reference>
<comment type="caution">
    <text evidence="2">The sequence shown here is derived from an EMBL/GenBank/DDBJ whole genome shotgun (WGS) entry which is preliminary data.</text>
</comment>
<dbReference type="PANTHER" id="PTHR11803:SF58">
    <property type="entry name" value="PROTEIN HMF1-RELATED"/>
    <property type="match status" value="1"/>
</dbReference>
<name>A0A2M9C4E1_9MICO</name>
<dbReference type="OrthoDB" id="9799840at2"/>
<keyword evidence="3" id="KW-1185">Reference proteome</keyword>
<dbReference type="Gene3D" id="3.30.1330.40">
    <property type="entry name" value="RutC-like"/>
    <property type="match status" value="1"/>
</dbReference>
<dbReference type="InterPro" id="IPR006175">
    <property type="entry name" value="YjgF/YER057c/UK114"/>
</dbReference>
<sequence length="139" mass="14702">MSSAPGEAVRVMSERLSTPIGNFVHAVEVPAGSGLLYLSGMTSRAGDGSVMHVGDAGAQTRRILQNMQTLLGERGLDLGHVVKVVVYVSDMSDLDAVHAVRREFFVDAMPASTLVEVSAFVHPDMCVEIDSVAYIPSAA</sequence>
<organism evidence="2 3">
    <name type="scientific">Compostimonas suwonensis</name>
    <dbReference type="NCBI Taxonomy" id="1048394"/>
    <lineage>
        <taxon>Bacteria</taxon>
        <taxon>Bacillati</taxon>
        <taxon>Actinomycetota</taxon>
        <taxon>Actinomycetes</taxon>
        <taxon>Micrococcales</taxon>
        <taxon>Microbacteriaceae</taxon>
        <taxon>Compostimonas</taxon>
    </lineage>
</organism>
<evidence type="ECO:0000313" key="3">
    <source>
        <dbReference type="Proteomes" id="UP000230161"/>
    </source>
</evidence>
<dbReference type="PANTHER" id="PTHR11803">
    <property type="entry name" value="2-IMINOBUTANOATE/2-IMINOPROPANOATE DEAMINASE RIDA"/>
    <property type="match status" value="1"/>
</dbReference>
<dbReference type="RefSeq" id="WP_100343264.1">
    <property type="nucleotide sequence ID" value="NZ_PGFB01000001.1"/>
</dbReference>
<dbReference type="CDD" id="cd00448">
    <property type="entry name" value="YjgF_YER057c_UK114_family"/>
    <property type="match status" value="1"/>
</dbReference>
<dbReference type="InterPro" id="IPR035959">
    <property type="entry name" value="RutC-like_sf"/>
</dbReference>
<dbReference type="GO" id="GO:0005829">
    <property type="term" value="C:cytosol"/>
    <property type="evidence" value="ECO:0007669"/>
    <property type="project" value="TreeGrafter"/>
</dbReference>
<dbReference type="SUPFAM" id="SSF55298">
    <property type="entry name" value="YjgF-like"/>
    <property type="match status" value="1"/>
</dbReference>
<dbReference type="Pfam" id="PF01042">
    <property type="entry name" value="Ribonuc_L-PSP"/>
    <property type="match status" value="1"/>
</dbReference>
<evidence type="ECO:0000256" key="1">
    <source>
        <dbReference type="ARBA" id="ARBA00010552"/>
    </source>
</evidence>
<comment type="similarity">
    <text evidence="1">Belongs to the RutC family.</text>
</comment>
<protein>
    <submittedName>
        <fullName evidence="2">Enamine deaminase RidA (YjgF/YER057c/UK114 family)</fullName>
    </submittedName>
</protein>
<gene>
    <name evidence="2" type="ORF">CLV54_0391</name>
</gene>
<accession>A0A2M9C4E1</accession>
<dbReference type="EMBL" id="PGFB01000001">
    <property type="protein sequence ID" value="PJJ65359.1"/>
    <property type="molecule type" value="Genomic_DNA"/>
</dbReference>